<accession>A0A0E9XBL2</accession>
<proteinExistence type="predicted"/>
<reference evidence="1" key="1">
    <citation type="submission" date="2014-11" db="EMBL/GenBank/DDBJ databases">
        <authorList>
            <person name="Amaro Gonzalez C."/>
        </authorList>
    </citation>
    <scope>NUCLEOTIDE SEQUENCE</scope>
</reference>
<evidence type="ECO:0000313" key="1">
    <source>
        <dbReference type="EMBL" id="JAH99078.1"/>
    </source>
</evidence>
<reference evidence="1" key="2">
    <citation type="journal article" date="2015" name="Fish Shellfish Immunol.">
        <title>Early steps in the European eel (Anguilla anguilla)-Vibrio vulnificus interaction in the gills: Role of the RtxA13 toxin.</title>
        <authorList>
            <person name="Callol A."/>
            <person name="Pajuelo D."/>
            <person name="Ebbesson L."/>
            <person name="Teles M."/>
            <person name="MacKenzie S."/>
            <person name="Amaro C."/>
        </authorList>
    </citation>
    <scope>NUCLEOTIDE SEQUENCE</scope>
</reference>
<sequence>MVCPIYVHHWTIKMTWPFAVRINFTKVLTRMSPNQKHIKNSNFTPTPKQHISASFNSLPVTFIEKFITLIHCPCTI</sequence>
<dbReference type="AlphaFoldDB" id="A0A0E9XBL2"/>
<organism evidence="1">
    <name type="scientific">Anguilla anguilla</name>
    <name type="common">European freshwater eel</name>
    <name type="synonym">Muraena anguilla</name>
    <dbReference type="NCBI Taxonomy" id="7936"/>
    <lineage>
        <taxon>Eukaryota</taxon>
        <taxon>Metazoa</taxon>
        <taxon>Chordata</taxon>
        <taxon>Craniata</taxon>
        <taxon>Vertebrata</taxon>
        <taxon>Euteleostomi</taxon>
        <taxon>Actinopterygii</taxon>
        <taxon>Neopterygii</taxon>
        <taxon>Teleostei</taxon>
        <taxon>Anguilliformes</taxon>
        <taxon>Anguillidae</taxon>
        <taxon>Anguilla</taxon>
    </lineage>
</organism>
<protein>
    <submittedName>
        <fullName evidence="1">Uncharacterized protein</fullName>
    </submittedName>
</protein>
<name>A0A0E9XBL2_ANGAN</name>
<dbReference type="EMBL" id="GBXM01009499">
    <property type="protein sequence ID" value="JAH99078.1"/>
    <property type="molecule type" value="Transcribed_RNA"/>
</dbReference>